<keyword evidence="1" id="KW-0812">Transmembrane</keyword>
<protein>
    <submittedName>
        <fullName evidence="2">Uncharacterized protein</fullName>
    </submittedName>
</protein>
<sequence>MSNGLFKGFLGDNSEILFFILIFLLLFFNGRNYDVCD</sequence>
<evidence type="ECO:0000313" key="2">
    <source>
        <dbReference type="EMBL" id="KNY24893.1"/>
    </source>
</evidence>
<organism evidence="2 3">
    <name type="scientific">Pseudobacteroides cellulosolvens ATCC 35603 = DSM 2933</name>
    <dbReference type="NCBI Taxonomy" id="398512"/>
    <lineage>
        <taxon>Bacteria</taxon>
        <taxon>Bacillati</taxon>
        <taxon>Bacillota</taxon>
        <taxon>Clostridia</taxon>
        <taxon>Eubacteriales</taxon>
        <taxon>Oscillospiraceae</taxon>
        <taxon>Pseudobacteroides</taxon>
    </lineage>
</organism>
<keyword evidence="1" id="KW-0472">Membrane</keyword>
<dbReference type="EMBL" id="LGTC01000001">
    <property type="protein sequence ID" value="KNY24893.1"/>
    <property type="molecule type" value="Genomic_DNA"/>
</dbReference>
<dbReference type="AlphaFoldDB" id="A0A0L6JGP9"/>
<keyword evidence="1" id="KW-1133">Transmembrane helix</keyword>
<evidence type="ECO:0000256" key="1">
    <source>
        <dbReference type="SAM" id="Phobius"/>
    </source>
</evidence>
<keyword evidence="3" id="KW-1185">Reference proteome</keyword>
<gene>
    <name evidence="2" type="ORF">Bccel_0150</name>
</gene>
<proteinExistence type="predicted"/>
<evidence type="ECO:0000313" key="3">
    <source>
        <dbReference type="Proteomes" id="UP000036923"/>
    </source>
</evidence>
<accession>A0A0L6JGP9</accession>
<feature type="transmembrane region" description="Helical" evidence="1">
    <location>
        <begin position="16"/>
        <end position="33"/>
    </location>
</feature>
<dbReference type="Proteomes" id="UP000036923">
    <property type="component" value="Unassembled WGS sequence"/>
</dbReference>
<name>A0A0L6JGP9_9FIRM</name>
<comment type="caution">
    <text evidence="2">The sequence shown here is derived from an EMBL/GenBank/DDBJ whole genome shotgun (WGS) entry which is preliminary data.</text>
</comment>
<reference evidence="3" key="1">
    <citation type="submission" date="2015-07" db="EMBL/GenBank/DDBJ databases">
        <title>Near-Complete Genome Sequence of the Cellulolytic Bacterium Bacteroides (Pseudobacteroides) cellulosolvens ATCC 35603.</title>
        <authorList>
            <person name="Dassa B."/>
            <person name="Utturkar S.M."/>
            <person name="Klingeman D.M."/>
            <person name="Hurt R.A."/>
            <person name="Keller M."/>
            <person name="Xu J."/>
            <person name="Reddy Y.H.K."/>
            <person name="Borovok I."/>
            <person name="Grinberg I.R."/>
            <person name="Lamed R."/>
            <person name="Zhivin O."/>
            <person name="Bayer E.A."/>
            <person name="Brown S.D."/>
        </authorList>
    </citation>
    <scope>NUCLEOTIDE SEQUENCE [LARGE SCALE GENOMIC DNA]</scope>
    <source>
        <strain evidence="3">DSM 2933</strain>
    </source>
</reference>